<organism evidence="3">
    <name type="scientific">Apis cerana</name>
    <name type="common">Indian honeybee</name>
    <dbReference type="NCBI Taxonomy" id="7461"/>
    <lineage>
        <taxon>Eukaryota</taxon>
        <taxon>Metazoa</taxon>
        <taxon>Ecdysozoa</taxon>
        <taxon>Arthropoda</taxon>
        <taxon>Hexapoda</taxon>
        <taxon>Insecta</taxon>
        <taxon>Pterygota</taxon>
        <taxon>Neoptera</taxon>
        <taxon>Endopterygota</taxon>
        <taxon>Hymenoptera</taxon>
        <taxon>Apocrita</taxon>
        <taxon>Aculeata</taxon>
        <taxon>Apoidea</taxon>
        <taxon>Anthophila</taxon>
        <taxon>Apidae</taxon>
        <taxon>Apis</taxon>
    </lineage>
</organism>
<evidence type="ECO:0000256" key="2">
    <source>
        <dbReference type="SAM" id="Phobius"/>
    </source>
</evidence>
<protein>
    <submittedName>
        <fullName evidence="3">Trichohyalin</fullName>
    </submittedName>
</protein>
<feature type="region of interest" description="Disordered" evidence="1">
    <location>
        <begin position="128"/>
        <end position="155"/>
    </location>
</feature>
<evidence type="ECO:0000313" key="3">
    <source>
        <dbReference type="EMBL" id="AEY61118.1"/>
    </source>
</evidence>
<keyword evidence="2" id="KW-1133">Transmembrane helix</keyword>
<feature type="region of interest" description="Disordered" evidence="1">
    <location>
        <begin position="57"/>
        <end position="105"/>
    </location>
</feature>
<dbReference type="AlphaFoldDB" id="V9IJ31"/>
<evidence type="ECO:0000256" key="1">
    <source>
        <dbReference type="SAM" id="MobiDB-lite"/>
    </source>
</evidence>
<feature type="transmembrane region" description="Helical" evidence="2">
    <location>
        <begin position="216"/>
        <end position="236"/>
    </location>
</feature>
<sequence length="254" mass="30788">MEQRIDRRLMEPKANQRLMEQRTDRRLMERKANQRLMEQRTDRRMMEQRADRRLMERRLAELRTDRRDLNSKRSTRQRVDGQRSTTPTLLPNDIRSNQKEQRDAERVRGVLIFSRDRSLNDIKRSRSVDREYVRSTDRDSRSRRQSNSRDLSEDSTFLRRHIRSSRLPIQERNSRIPVNTRSLAMRDKVLTHNNEYVPRMGVTEFLKQESHVSFDIIRQAFVIGLCTMYGLSIFYGKRSFIRNFVRQAPQFILW</sequence>
<keyword evidence="2" id="KW-0472">Membrane</keyword>
<keyword evidence="2" id="KW-0812">Transmembrane</keyword>
<dbReference type="EMBL" id="JR049909">
    <property type="protein sequence ID" value="AEY61118.1"/>
    <property type="molecule type" value="mRNA"/>
</dbReference>
<accession>V9IJ31</accession>
<gene>
    <name evidence="3" type="ORF">ACCB11130</name>
</gene>
<feature type="compositionally biased region" description="Basic and acidic residues" evidence="1">
    <location>
        <begin position="128"/>
        <end position="142"/>
    </location>
</feature>
<name>V9IJ31_APICE</name>
<proteinExistence type="evidence at transcript level"/>
<feature type="compositionally biased region" description="Basic and acidic residues" evidence="1">
    <location>
        <begin position="57"/>
        <end position="81"/>
    </location>
</feature>
<feature type="compositionally biased region" description="Basic and acidic residues" evidence="1">
    <location>
        <begin position="96"/>
        <end position="105"/>
    </location>
</feature>
<reference evidence="3" key="1">
    <citation type="submission" date="2011-11" db="EMBL/GenBank/DDBJ databases">
        <title>Decoding the brain transcriptome of the Eastern honeybee (Apis cerana) based on pyrosequencing.</title>
        <authorList>
            <person name="Sun L."/>
            <person name="Zheng H."/>
            <person name="Wang Y."/>
            <person name="Xie X."/>
            <person name="Zhu Y."/>
            <person name="Gu W."/>
            <person name="Wang S."/>
        </authorList>
    </citation>
    <scope>NUCLEOTIDE SEQUENCE</scope>
    <source>
        <tissue evidence="3">Brain</tissue>
    </source>
</reference>